<dbReference type="InterPro" id="IPR001967">
    <property type="entry name" value="Peptidase_S11_N"/>
</dbReference>
<dbReference type="PANTHER" id="PTHR21581">
    <property type="entry name" value="D-ALANYL-D-ALANINE CARBOXYPEPTIDASE"/>
    <property type="match status" value="1"/>
</dbReference>
<keyword evidence="16" id="KW-1185">Reference proteome</keyword>
<evidence type="ECO:0000259" key="14">
    <source>
        <dbReference type="SMART" id="SM00936"/>
    </source>
</evidence>
<feature type="domain" description="Peptidase S11 D-Ala-D-Ala carboxypeptidase A C-terminal" evidence="14">
    <location>
        <begin position="307"/>
        <end position="397"/>
    </location>
</feature>
<dbReference type="EMBL" id="BAABBP010000043">
    <property type="protein sequence ID" value="GAA4005219.1"/>
    <property type="molecule type" value="Genomic_DNA"/>
</dbReference>
<comment type="caution">
    <text evidence="15">The sequence shown here is derived from an EMBL/GenBank/DDBJ whole genome shotgun (WGS) entry which is preliminary data.</text>
</comment>
<dbReference type="InterPro" id="IPR012907">
    <property type="entry name" value="Peptidase_S11_C"/>
</dbReference>
<evidence type="ECO:0000256" key="10">
    <source>
        <dbReference type="ARBA" id="ARBA00022984"/>
    </source>
</evidence>
<keyword evidence="5 15" id="KW-0121">Carboxypeptidase</keyword>
<evidence type="ECO:0000313" key="16">
    <source>
        <dbReference type="Proteomes" id="UP001501627"/>
    </source>
</evidence>
<evidence type="ECO:0000256" key="1">
    <source>
        <dbReference type="ARBA" id="ARBA00003217"/>
    </source>
</evidence>
<evidence type="ECO:0000256" key="4">
    <source>
        <dbReference type="ARBA" id="ARBA00012448"/>
    </source>
</evidence>
<protein>
    <recommendedName>
        <fullName evidence="4">serine-type D-Ala-D-Ala carboxypeptidase</fullName>
        <ecNumber evidence="4">3.4.16.4</ecNumber>
    </recommendedName>
</protein>
<keyword evidence="7" id="KW-0732">Signal</keyword>
<comment type="pathway">
    <text evidence="2">Cell wall biogenesis; peptidoglycan biosynthesis.</text>
</comment>
<dbReference type="Gene3D" id="2.60.410.10">
    <property type="entry name" value="D-Ala-D-Ala carboxypeptidase, C-terminal domain"/>
    <property type="match status" value="1"/>
</dbReference>
<proteinExistence type="inferred from homology"/>
<dbReference type="InterPro" id="IPR015956">
    <property type="entry name" value="Peniciliin-bd_prot_C_sf"/>
</dbReference>
<evidence type="ECO:0000313" key="15">
    <source>
        <dbReference type="EMBL" id="GAA4005219.1"/>
    </source>
</evidence>
<gene>
    <name evidence="15" type="ORF">GCM10022279_31660</name>
</gene>
<keyword evidence="11" id="KW-0961">Cell wall biogenesis/degradation</keyword>
<evidence type="ECO:0000256" key="3">
    <source>
        <dbReference type="ARBA" id="ARBA00007164"/>
    </source>
</evidence>
<evidence type="ECO:0000256" key="7">
    <source>
        <dbReference type="ARBA" id="ARBA00022729"/>
    </source>
</evidence>
<dbReference type="SUPFAM" id="SSF56601">
    <property type="entry name" value="beta-lactamase/transpeptidase-like"/>
    <property type="match status" value="1"/>
</dbReference>
<dbReference type="GO" id="GO:0004180">
    <property type="term" value="F:carboxypeptidase activity"/>
    <property type="evidence" value="ECO:0007669"/>
    <property type="project" value="UniProtKB-KW"/>
</dbReference>
<keyword evidence="8" id="KW-0378">Hydrolase</keyword>
<dbReference type="PRINTS" id="PR00725">
    <property type="entry name" value="DADACBPTASE1"/>
</dbReference>
<dbReference type="InterPro" id="IPR018044">
    <property type="entry name" value="Peptidase_S11"/>
</dbReference>
<keyword evidence="9" id="KW-0133">Cell shape</keyword>
<name>A0ABP7S1L7_9BURK</name>
<keyword evidence="6" id="KW-0645">Protease</keyword>
<dbReference type="Pfam" id="PF07943">
    <property type="entry name" value="PBP5_C"/>
    <property type="match status" value="1"/>
</dbReference>
<keyword evidence="10" id="KW-0573">Peptidoglycan synthesis</keyword>
<evidence type="ECO:0000256" key="13">
    <source>
        <dbReference type="RuleBase" id="RU004016"/>
    </source>
</evidence>
<dbReference type="InterPro" id="IPR012338">
    <property type="entry name" value="Beta-lactam/transpept-like"/>
</dbReference>
<organism evidence="15 16">
    <name type="scientific">Comamonas faecalis</name>
    <dbReference type="NCBI Taxonomy" id="1387849"/>
    <lineage>
        <taxon>Bacteria</taxon>
        <taxon>Pseudomonadati</taxon>
        <taxon>Pseudomonadota</taxon>
        <taxon>Betaproteobacteria</taxon>
        <taxon>Burkholderiales</taxon>
        <taxon>Comamonadaceae</taxon>
        <taxon>Comamonas</taxon>
    </lineage>
</organism>
<dbReference type="InterPro" id="IPR037167">
    <property type="entry name" value="Peptidase_S11_C_sf"/>
</dbReference>
<dbReference type="Proteomes" id="UP001501627">
    <property type="component" value="Unassembled WGS sequence"/>
</dbReference>
<dbReference type="PANTHER" id="PTHR21581:SF6">
    <property type="entry name" value="TRAFFICKING PROTEIN PARTICLE COMPLEX SUBUNIT 12"/>
    <property type="match status" value="1"/>
</dbReference>
<evidence type="ECO:0000256" key="8">
    <source>
        <dbReference type="ARBA" id="ARBA00022801"/>
    </source>
</evidence>
<accession>A0ABP7S1L7</accession>
<comment type="function">
    <text evidence="1">Removes C-terminal D-alanyl residues from sugar-peptide cell wall precursors.</text>
</comment>
<dbReference type="EC" id="3.4.16.4" evidence="4"/>
<dbReference type="Gene3D" id="3.40.710.10">
    <property type="entry name" value="DD-peptidase/beta-lactamase superfamily"/>
    <property type="match status" value="1"/>
</dbReference>
<evidence type="ECO:0000256" key="2">
    <source>
        <dbReference type="ARBA" id="ARBA00004752"/>
    </source>
</evidence>
<comment type="catalytic activity">
    <reaction evidence="12">
        <text>Preferential cleavage: (Ac)2-L-Lys-D-Ala-|-D-Ala. Also transpeptidation of peptidyl-alanyl moieties that are N-acyl substituents of D-alanine.</text>
        <dbReference type="EC" id="3.4.16.4"/>
    </reaction>
</comment>
<dbReference type="SMART" id="SM00936">
    <property type="entry name" value="PBP5_C"/>
    <property type="match status" value="1"/>
</dbReference>
<evidence type="ECO:0000256" key="11">
    <source>
        <dbReference type="ARBA" id="ARBA00023316"/>
    </source>
</evidence>
<dbReference type="Pfam" id="PF00768">
    <property type="entry name" value="Peptidase_S11"/>
    <property type="match status" value="1"/>
</dbReference>
<evidence type="ECO:0000256" key="5">
    <source>
        <dbReference type="ARBA" id="ARBA00022645"/>
    </source>
</evidence>
<comment type="similarity">
    <text evidence="3 13">Belongs to the peptidase S11 family.</text>
</comment>
<evidence type="ECO:0000256" key="6">
    <source>
        <dbReference type="ARBA" id="ARBA00022670"/>
    </source>
</evidence>
<dbReference type="SUPFAM" id="SSF69189">
    <property type="entry name" value="Penicillin-binding protein associated domain"/>
    <property type="match status" value="1"/>
</dbReference>
<evidence type="ECO:0000256" key="9">
    <source>
        <dbReference type="ARBA" id="ARBA00022960"/>
    </source>
</evidence>
<sequence length="413" mass="45061">MAVRGLAPQPRQFFLLFLVFPVTVSRSPFALAWRRALCAALLAPSMLWAQSIPQPPEIAARNYLLMDVSSGQVLATKDIDAPVEQASLTKLMTGYLVFDALRAKKISLEQRLPVSELAWKMPGSRMFIDPKMQVPVDDLIKGMIVQSGNDATMALAEGVGGTAENFVRLMNEQAKAFGMTGTHYKNPEGLTEPGHTTTARDLAVLATRLMQDFPEYMHYYSIKQYRYEGTPKSNSNNRNTLLFRDPTVDGLKTGHTAAAGYCLVATAQREFPQAGQRRLLSIMLGAASENARANESQKLLNWGYTAFDGVKLFDAGQPAATPEIWKGAKGKLKIGSEKPIVVTIPSGSGGKIATEIVRQDPLIAPFTKGQTVGTLKVTLEGEVLAQVPLQALESVEQAGLLGRAWDGIRLWIK</sequence>
<reference evidence="16" key="1">
    <citation type="journal article" date="2019" name="Int. J. Syst. Evol. Microbiol.">
        <title>The Global Catalogue of Microorganisms (GCM) 10K type strain sequencing project: providing services to taxonomists for standard genome sequencing and annotation.</title>
        <authorList>
            <consortium name="The Broad Institute Genomics Platform"/>
            <consortium name="The Broad Institute Genome Sequencing Center for Infectious Disease"/>
            <person name="Wu L."/>
            <person name="Ma J."/>
        </authorList>
    </citation>
    <scope>NUCLEOTIDE SEQUENCE [LARGE SCALE GENOMIC DNA]</scope>
    <source>
        <strain evidence="16">JCM 17561</strain>
    </source>
</reference>
<evidence type="ECO:0000256" key="12">
    <source>
        <dbReference type="ARBA" id="ARBA00034000"/>
    </source>
</evidence>